<keyword evidence="3" id="KW-1185">Reference proteome</keyword>
<reference evidence="2 3" key="1">
    <citation type="submission" date="2024-03" db="EMBL/GenBank/DDBJ databases">
        <title>The genome assembly and annotation of the cricket Gryllus longicercus Weissman &amp; Gray.</title>
        <authorList>
            <person name="Szrajer S."/>
            <person name="Gray D."/>
            <person name="Ylla G."/>
        </authorList>
    </citation>
    <scope>NUCLEOTIDE SEQUENCE [LARGE SCALE GENOMIC DNA]</scope>
    <source>
        <strain evidence="2">DAG 2021-001</strain>
        <tissue evidence="2">Whole body minus gut</tissue>
    </source>
</reference>
<evidence type="ECO:0000313" key="2">
    <source>
        <dbReference type="EMBL" id="KAK7868394.1"/>
    </source>
</evidence>
<accession>A0AAN9ZAB5</accession>
<gene>
    <name evidence="2" type="ORF">R5R35_013681</name>
</gene>
<dbReference type="Proteomes" id="UP001378592">
    <property type="component" value="Unassembled WGS sequence"/>
</dbReference>
<evidence type="ECO:0000256" key="1">
    <source>
        <dbReference type="SAM" id="MobiDB-lite"/>
    </source>
</evidence>
<comment type="caution">
    <text evidence="2">The sequence shown here is derived from an EMBL/GenBank/DDBJ whole genome shotgun (WGS) entry which is preliminary data.</text>
</comment>
<name>A0AAN9ZAB5_9ORTH</name>
<dbReference type="AlphaFoldDB" id="A0AAN9ZAB5"/>
<proteinExistence type="predicted"/>
<feature type="region of interest" description="Disordered" evidence="1">
    <location>
        <begin position="1"/>
        <end position="47"/>
    </location>
</feature>
<organism evidence="2 3">
    <name type="scientific">Gryllus longicercus</name>
    <dbReference type="NCBI Taxonomy" id="2509291"/>
    <lineage>
        <taxon>Eukaryota</taxon>
        <taxon>Metazoa</taxon>
        <taxon>Ecdysozoa</taxon>
        <taxon>Arthropoda</taxon>
        <taxon>Hexapoda</taxon>
        <taxon>Insecta</taxon>
        <taxon>Pterygota</taxon>
        <taxon>Neoptera</taxon>
        <taxon>Polyneoptera</taxon>
        <taxon>Orthoptera</taxon>
        <taxon>Ensifera</taxon>
        <taxon>Gryllidea</taxon>
        <taxon>Grylloidea</taxon>
        <taxon>Gryllidae</taxon>
        <taxon>Gryllinae</taxon>
        <taxon>Gryllus</taxon>
    </lineage>
</organism>
<protein>
    <submittedName>
        <fullName evidence="2">Uncharacterized protein</fullName>
    </submittedName>
</protein>
<dbReference type="EMBL" id="JAZDUA010000096">
    <property type="protein sequence ID" value="KAK7868394.1"/>
    <property type="molecule type" value="Genomic_DNA"/>
</dbReference>
<sequence length="73" mass="8097">MQDEDPDGTLPFSHHVYAPSAPLPPILVTAPDRPEHDPQSLQGDRTTNVPLELFCLSHTVVPKTETIMSWKPP</sequence>
<evidence type="ECO:0000313" key="3">
    <source>
        <dbReference type="Proteomes" id="UP001378592"/>
    </source>
</evidence>